<proteinExistence type="predicted"/>
<accession>A0AB39M389</accession>
<sequence>MYGLIEPNLSDADIAELHELRGPRTTPVPNAFLVRLATHFIEAEIDGVINPGRHLAERLGLTRTSVLTYMRMARRRGLIERS</sequence>
<gene>
    <name evidence="1" type="ORF">AB5J58_03980</name>
</gene>
<dbReference type="GeneID" id="96635786"/>
<name>A0AB39M389_9ACTN</name>
<dbReference type="AlphaFoldDB" id="A0AB39M389"/>
<protein>
    <submittedName>
        <fullName evidence="1">Uncharacterized protein</fullName>
    </submittedName>
</protein>
<dbReference type="RefSeq" id="WP_328742136.1">
    <property type="nucleotide sequence ID" value="NZ_CP163431.1"/>
</dbReference>
<organism evidence="1">
    <name type="scientific">Streptomyces sp. R08</name>
    <dbReference type="NCBI Taxonomy" id="3238624"/>
    <lineage>
        <taxon>Bacteria</taxon>
        <taxon>Bacillati</taxon>
        <taxon>Actinomycetota</taxon>
        <taxon>Actinomycetes</taxon>
        <taxon>Kitasatosporales</taxon>
        <taxon>Streptomycetaceae</taxon>
        <taxon>Streptomyces</taxon>
    </lineage>
</organism>
<reference evidence="1" key="1">
    <citation type="submission" date="2024-07" db="EMBL/GenBank/DDBJ databases">
        <authorList>
            <person name="Yu S.T."/>
        </authorList>
    </citation>
    <scope>NUCLEOTIDE SEQUENCE</scope>
    <source>
        <strain evidence="1">R08</strain>
    </source>
</reference>
<evidence type="ECO:0000313" key="1">
    <source>
        <dbReference type="EMBL" id="XDP99392.1"/>
    </source>
</evidence>
<dbReference type="EMBL" id="CP163431">
    <property type="protein sequence ID" value="XDP99392.1"/>
    <property type="molecule type" value="Genomic_DNA"/>
</dbReference>